<comment type="similarity">
    <text evidence="1 6">Belongs to the cytochrome P450 family.</text>
</comment>
<dbReference type="PRINTS" id="PR00463">
    <property type="entry name" value="EP450I"/>
</dbReference>
<dbReference type="InterPro" id="IPR017972">
    <property type="entry name" value="Cyt_P450_CS"/>
</dbReference>
<evidence type="ECO:0000256" key="4">
    <source>
        <dbReference type="ARBA" id="ARBA00023004"/>
    </source>
</evidence>
<dbReference type="FunFam" id="1.10.630.10:FF:000007">
    <property type="entry name" value="Cytochrome P450 76C4"/>
    <property type="match status" value="1"/>
</dbReference>
<dbReference type="GO" id="GO:0020037">
    <property type="term" value="F:heme binding"/>
    <property type="evidence" value="ECO:0007669"/>
    <property type="project" value="InterPro"/>
</dbReference>
<dbReference type="PANTHER" id="PTHR47950:SF48">
    <property type="entry name" value="CYTOCHROME P450 FAMILY PROTEIN, EXPRESSED"/>
    <property type="match status" value="1"/>
</dbReference>
<proteinExistence type="inferred from homology"/>
<dbReference type="CDD" id="cd11073">
    <property type="entry name" value="CYP76-like"/>
    <property type="match status" value="1"/>
</dbReference>
<dbReference type="PROSITE" id="PS00086">
    <property type="entry name" value="CYTOCHROME_P450"/>
    <property type="match status" value="1"/>
</dbReference>
<accession>A0A9Q0G0B4</accession>
<reference evidence="8" key="2">
    <citation type="journal article" date="2023" name="Plants (Basel)">
        <title>Annotation of the Turnera subulata (Passifloraceae) Draft Genome Reveals the S-Locus Evolved after the Divergence of Turneroideae from Passifloroideae in a Stepwise Manner.</title>
        <authorList>
            <person name="Henning P.M."/>
            <person name="Roalson E.H."/>
            <person name="Mir W."/>
            <person name="McCubbin A.G."/>
            <person name="Shore J.S."/>
        </authorList>
    </citation>
    <scope>NUCLEOTIDE SEQUENCE</scope>
    <source>
        <strain evidence="8">F60SS</strain>
    </source>
</reference>
<dbReference type="SUPFAM" id="SSF48264">
    <property type="entry name" value="Cytochrome P450"/>
    <property type="match status" value="1"/>
</dbReference>
<feature type="binding site" description="axial binding residue" evidence="5">
    <location>
        <position position="459"/>
    </location>
    <ligand>
        <name>heme</name>
        <dbReference type="ChEBI" id="CHEBI:30413"/>
    </ligand>
    <ligandPart>
        <name>Fe</name>
        <dbReference type="ChEBI" id="CHEBI:18248"/>
    </ligandPart>
</feature>
<keyword evidence="6" id="KW-0503">Monooxygenase</keyword>
<keyword evidence="5 6" id="KW-0349">Heme</keyword>
<keyword evidence="9" id="KW-1185">Reference proteome</keyword>
<dbReference type="Pfam" id="PF00067">
    <property type="entry name" value="p450"/>
    <property type="match status" value="1"/>
</dbReference>
<dbReference type="AlphaFoldDB" id="A0A9Q0G0B4"/>
<keyword evidence="2 5" id="KW-0479">Metal-binding</keyword>
<evidence type="ECO:0000313" key="9">
    <source>
        <dbReference type="Proteomes" id="UP001141552"/>
    </source>
</evidence>
<dbReference type="OrthoDB" id="2789670at2759"/>
<dbReference type="GO" id="GO:0016705">
    <property type="term" value="F:oxidoreductase activity, acting on paired donors, with incorporation or reduction of molecular oxygen"/>
    <property type="evidence" value="ECO:0007669"/>
    <property type="project" value="InterPro"/>
</dbReference>
<evidence type="ECO:0000256" key="7">
    <source>
        <dbReference type="SAM" id="Phobius"/>
    </source>
</evidence>
<dbReference type="InterPro" id="IPR001128">
    <property type="entry name" value="Cyt_P450"/>
</dbReference>
<organism evidence="8 9">
    <name type="scientific">Turnera subulata</name>
    <dbReference type="NCBI Taxonomy" id="218843"/>
    <lineage>
        <taxon>Eukaryota</taxon>
        <taxon>Viridiplantae</taxon>
        <taxon>Streptophyta</taxon>
        <taxon>Embryophyta</taxon>
        <taxon>Tracheophyta</taxon>
        <taxon>Spermatophyta</taxon>
        <taxon>Magnoliopsida</taxon>
        <taxon>eudicotyledons</taxon>
        <taxon>Gunneridae</taxon>
        <taxon>Pentapetalae</taxon>
        <taxon>rosids</taxon>
        <taxon>fabids</taxon>
        <taxon>Malpighiales</taxon>
        <taxon>Passifloraceae</taxon>
        <taxon>Turnera</taxon>
    </lineage>
</organism>
<keyword evidence="3 6" id="KW-0560">Oxidoreductase</keyword>
<dbReference type="GO" id="GO:0005506">
    <property type="term" value="F:iron ion binding"/>
    <property type="evidence" value="ECO:0007669"/>
    <property type="project" value="InterPro"/>
</dbReference>
<dbReference type="PRINTS" id="PR00385">
    <property type="entry name" value="P450"/>
</dbReference>
<evidence type="ECO:0000256" key="3">
    <source>
        <dbReference type="ARBA" id="ARBA00023002"/>
    </source>
</evidence>
<evidence type="ECO:0000256" key="1">
    <source>
        <dbReference type="ARBA" id="ARBA00010617"/>
    </source>
</evidence>
<dbReference type="GO" id="GO:0004497">
    <property type="term" value="F:monooxygenase activity"/>
    <property type="evidence" value="ECO:0007669"/>
    <property type="project" value="UniProtKB-KW"/>
</dbReference>
<evidence type="ECO:0008006" key="10">
    <source>
        <dbReference type="Google" id="ProtNLM"/>
    </source>
</evidence>
<evidence type="ECO:0000256" key="5">
    <source>
        <dbReference type="PIRSR" id="PIRSR602401-1"/>
    </source>
</evidence>
<comment type="caution">
    <text evidence="8">The sequence shown here is derived from an EMBL/GenBank/DDBJ whole genome shotgun (WGS) entry which is preliminary data.</text>
</comment>
<dbReference type="PANTHER" id="PTHR47950">
    <property type="entry name" value="CYTOCHROME P450, FAMILY 76, SUBFAMILY C, POLYPEPTIDE 5-RELATED"/>
    <property type="match status" value="1"/>
</dbReference>
<keyword evidence="4 5" id="KW-0408">Iron</keyword>
<gene>
    <name evidence="8" type="ORF">Tsubulata_034620</name>
</gene>
<reference evidence="8" key="1">
    <citation type="submission" date="2022-02" db="EMBL/GenBank/DDBJ databases">
        <authorList>
            <person name="Henning P.M."/>
            <person name="McCubbin A.G."/>
            <person name="Shore J.S."/>
        </authorList>
    </citation>
    <scope>NUCLEOTIDE SEQUENCE</scope>
    <source>
        <strain evidence="8">F60SS</strain>
        <tissue evidence="8">Leaves</tissue>
    </source>
</reference>
<evidence type="ECO:0000256" key="2">
    <source>
        <dbReference type="ARBA" id="ARBA00022723"/>
    </source>
</evidence>
<name>A0A9Q0G0B4_9ROSI</name>
<evidence type="ECO:0000256" key="6">
    <source>
        <dbReference type="RuleBase" id="RU000461"/>
    </source>
</evidence>
<keyword evidence="7" id="KW-1133">Transmembrane helix</keyword>
<keyword evidence="7" id="KW-0812">Transmembrane</keyword>
<dbReference type="Proteomes" id="UP001141552">
    <property type="component" value="Unassembled WGS sequence"/>
</dbReference>
<feature type="transmembrane region" description="Helical" evidence="7">
    <location>
        <begin position="21"/>
        <end position="43"/>
    </location>
</feature>
<dbReference type="Gene3D" id="1.10.630.10">
    <property type="entry name" value="Cytochrome P450"/>
    <property type="match status" value="1"/>
</dbReference>
<protein>
    <recommendedName>
        <fullName evidence="10">Cytochrome P450</fullName>
    </recommendedName>
</protein>
<comment type="cofactor">
    <cofactor evidence="5">
        <name>heme</name>
        <dbReference type="ChEBI" id="CHEBI:30413"/>
    </cofactor>
</comment>
<dbReference type="InterPro" id="IPR002401">
    <property type="entry name" value="Cyt_P450_E_grp-I"/>
</dbReference>
<dbReference type="InterPro" id="IPR036396">
    <property type="entry name" value="Cyt_P450_sf"/>
</dbReference>
<evidence type="ECO:0000313" key="8">
    <source>
        <dbReference type="EMBL" id="KAJ4841015.1"/>
    </source>
</evidence>
<dbReference type="EMBL" id="JAKUCV010002904">
    <property type="protein sequence ID" value="KAJ4841015.1"/>
    <property type="molecule type" value="Genomic_DNA"/>
</dbReference>
<keyword evidence="7" id="KW-0472">Membrane</keyword>
<sequence>MSNHISKILASYKGDRGYMDLVLALTLYVIPSLVLLGALAFLATRNQTNKAKLPPSPPRLPIIGNLLELGDKPHKSLAKLAKIYGPLMSLRIGQVTTVVISSASLAKEVLQNHDLIFSNRSVPQAANILDHTEFCLGFLPVGPLWRKLRRACNSHIFTPRKLDANQELRRKKVQELLAHVQEHCLVGKAVDIGQAAFRTTFNALSNTIFSVDLIDSSSGTSYRTFIRGVMDELGKPNLSDYFPVLRYFDIQGLRSRTENHAAKLIGILERIVDERLQSRRMEGYVLKNDMLETLLSLSEEDSDMMDNNLIKHLLLDLFLAGSDTTTSTIEWAMTELLRNPRILRKAREELKQTIGSGNSVQESDIAGLPYLQAIIKETLRLHPPAPFLLPREAREEVELCGFTIPEGAQVLVNAWAIGREQSIWDDPDSFVPERFVGSNIDVKGQNFELIPFGAGRRICPGLPLANRILPLMLGSLLHSFCWKVEDGVIPENLDMEERFGFTLEKAQPLRAIPIQP</sequence>